<evidence type="ECO:0000313" key="2">
    <source>
        <dbReference type="Proteomes" id="UP000034690"/>
    </source>
</evidence>
<dbReference type="Gene3D" id="1.20.1440.60">
    <property type="entry name" value="23S rRNA-intervening sequence"/>
    <property type="match status" value="1"/>
</dbReference>
<dbReference type="InterPro" id="IPR036583">
    <property type="entry name" value="23S_rRNA_IVS_sf"/>
</dbReference>
<dbReference type="PANTHER" id="PTHR38471:SF2">
    <property type="entry name" value="FOUR HELIX BUNDLE PROTEIN"/>
    <property type="match status" value="1"/>
</dbReference>
<evidence type="ECO:0000313" key="1">
    <source>
        <dbReference type="EMBL" id="KKR13438.1"/>
    </source>
</evidence>
<dbReference type="GO" id="GO:0005840">
    <property type="term" value="C:ribosome"/>
    <property type="evidence" value="ECO:0007669"/>
    <property type="project" value="UniProtKB-KW"/>
</dbReference>
<dbReference type="Proteomes" id="UP000034690">
    <property type="component" value="Unassembled WGS sequence"/>
</dbReference>
<dbReference type="CDD" id="cd16377">
    <property type="entry name" value="23S_rRNA_IVP_like"/>
    <property type="match status" value="1"/>
</dbReference>
<protein>
    <submittedName>
        <fullName evidence="1">S23 ribosomal protein</fullName>
    </submittedName>
</protein>
<dbReference type="SUPFAM" id="SSF158446">
    <property type="entry name" value="IVS-encoded protein-like"/>
    <property type="match status" value="1"/>
</dbReference>
<dbReference type="InterPro" id="IPR012657">
    <property type="entry name" value="23S_rRNA-intervening_sequence"/>
</dbReference>
<proteinExistence type="predicted"/>
<gene>
    <name evidence="1" type="ORF">UT40_C0017G0024</name>
</gene>
<organism evidence="1 2">
    <name type="scientific">Candidatus Woesebacteria bacterium GW2011_GWA1_39_21b</name>
    <dbReference type="NCBI Taxonomy" id="1618551"/>
    <lineage>
        <taxon>Bacteria</taxon>
        <taxon>Candidatus Woeseibacteriota</taxon>
    </lineage>
</organism>
<keyword evidence="1" id="KW-0687">Ribonucleoprotein</keyword>
<name>A0A0G0ND63_9BACT</name>
<accession>A0A0G0ND63</accession>
<dbReference type="Pfam" id="PF05635">
    <property type="entry name" value="23S_rRNA_IVP"/>
    <property type="match status" value="1"/>
</dbReference>
<dbReference type="EMBL" id="LBWQ01000017">
    <property type="protein sequence ID" value="KKR13438.1"/>
    <property type="molecule type" value="Genomic_DNA"/>
</dbReference>
<keyword evidence="1" id="KW-0689">Ribosomal protein</keyword>
<sequence length="120" mass="14427">MDKSEKGYHKLIVWHRLRELLILTYELTAKLPASEQFGLVSQMRRAIVSVISNFVEGYLKRSKKEKKHFLEISETSLLELEVQSEICIILNYWTQEEYFQYDKKRSEAAYLLYRYELKIV</sequence>
<comment type="caution">
    <text evidence="1">The sequence shown here is derived from an EMBL/GenBank/DDBJ whole genome shotgun (WGS) entry which is preliminary data.</text>
</comment>
<dbReference type="PANTHER" id="PTHR38471">
    <property type="entry name" value="FOUR HELIX BUNDLE PROTEIN"/>
    <property type="match status" value="1"/>
</dbReference>
<dbReference type="AlphaFoldDB" id="A0A0G0ND63"/>
<reference evidence="1 2" key="1">
    <citation type="journal article" date="2015" name="Nature">
        <title>rRNA introns, odd ribosomes, and small enigmatic genomes across a large radiation of phyla.</title>
        <authorList>
            <person name="Brown C.T."/>
            <person name="Hug L.A."/>
            <person name="Thomas B.C."/>
            <person name="Sharon I."/>
            <person name="Castelle C.J."/>
            <person name="Singh A."/>
            <person name="Wilkins M.J."/>
            <person name="Williams K.H."/>
            <person name="Banfield J.F."/>
        </authorList>
    </citation>
    <scope>NUCLEOTIDE SEQUENCE [LARGE SCALE GENOMIC DNA]</scope>
</reference>
<dbReference type="NCBIfam" id="TIGR02436">
    <property type="entry name" value="four helix bundle protein"/>
    <property type="match status" value="1"/>
</dbReference>